<comment type="caution">
    <text evidence="3">The sequence shown here is derived from an EMBL/GenBank/DDBJ whole genome shotgun (WGS) entry which is preliminary data.</text>
</comment>
<feature type="domain" description="YcxB-like C-terminal" evidence="2">
    <location>
        <begin position="92"/>
        <end position="154"/>
    </location>
</feature>
<evidence type="ECO:0000313" key="4">
    <source>
        <dbReference type="Proteomes" id="UP001549749"/>
    </source>
</evidence>
<dbReference type="Proteomes" id="UP001549749">
    <property type="component" value="Unassembled WGS sequence"/>
</dbReference>
<reference evidence="3 4" key="1">
    <citation type="submission" date="2024-06" db="EMBL/GenBank/DDBJ databases">
        <title>Chitinophaga defluvii sp. nov., isolated from municipal sewage.</title>
        <authorList>
            <person name="Zhang L."/>
        </authorList>
    </citation>
    <scope>NUCLEOTIDE SEQUENCE [LARGE SCALE GENOMIC DNA]</scope>
    <source>
        <strain evidence="3 4">H8</strain>
    </source>
</reference>
<feature type="transmembrane region" description="Helical" evidence="1">
    <location>
        <begin position="53"/>
        <end position="72"/>
    </location>
</feature>
<sequence length="159" mass="18569">MHLEFSYNKEEVLNALRHHFMQRGEIKVFRNTLIILLLATLGGYVFHLVTPQALTGIAIMVVLLVLVFWYMLPISTYNKAATFKDNIQLQYSEEGMVISTGRSEYQRSISWNNFSRVVETKTFFFLYKDKKSFFLIPTSAFESEAEKRRFGHLLQQKVG</sequence>
<dbReference type="Pfam" id="PF14317">
    <property type="entry name" value="YcxB"/>
    <property type="match status" value="1"/>
</dbReference>
<keyword evidence="4" id="KW-1185">Reference proteome</keyword>
<name>A0ABV2TAR9_9BACT</name>
<gene>
    <name evidence="3" type="ORF">ABR189_20160</name>
</gene>
<organism evidence="3 4">
    <name type="scientific">Chitinophaga defluvii</name>
    <dbReference type="NCBI Taxonomy" id="3163343"/>
    <lineage>
        <taxon>Bacteria</taxon>
        <taxon>Pseudomonadati</taxon>
        <taxon>Bacteroidota</taxon>
        <taxon>Chitinophagia</taxon>
        <taxon>Chitinophagales</taxon>
        <taxon>Chitinophagaceae</taxon>
        <taxon>Chitinophaga</taxon>
    </lineage>
</organism>
<dbReference type="InterPro" id="IPR025588">
    <property type="entry name" value="YcxB-like_C"/>
</dbReference>
<feature type="transmembrane region" description="Helical" evidence="1">
    <location>
        <begin position="28"/>
        <end position="47"/>
    </location>
</feature>
<evidence type="ECO:0000259" key="2">
    <source>
        <dbReference type="Pfam" id="PF14317"/>
    </source>
</evidence>
<dbReference type="RefSeq" id="WP_354662278.1">
    <property type="nucleotide sequence ID" value="NZ_JBEXAC010000002.1"/>
</dbReference>
<protein>
    <submittedName>
        <fullName evidence="3">YcxB family protein</fullName>
    </submittedName>
</protein>
<keyword evidence="1" id="KW-0472">Membrane</keyword>
<accession>A0ABV2TAR9</accession>
<keyword evidence="1" id="KW-0812">Transmembrane</keyword>
<keyword evidence="1" id="KW-1133">Transmembrane helix</keyword>
<proteinExistence type="predicted"/>
<dbReference type="EMBL" id="JBEXAC010000002">
    <property type="protein sequence ID" value="MET6999715.1"/>
    <property type="molecule type" value="Genomic_DNA"/>
</dbReference>
<evidence type="ECO:0000313" key="3">
    <source>
        <dbReference type="EMBL" id="MET6999715.1"/>
    </source>
</evidence>
<evidence type="ECO:0000256" key="1">
    <source>
        <dbReference type="SAM" id="Phobius"/>
    </source>
</evidence>